<gene>
    <name evidence="6" type="ORF">O3M35_012520</name>
</gene>
<keyword evidence="7" id="KW-1185">Reference proteome</keyword>
<evidence type="ECO:0000313" key="6">
    <source>
        <dbReference type="EMBL" id="KAK9501879.1"/>
    </source>
</evidence>
<keyword evidence="4" id="KW-0967">Endosome</keyword>
<comment type="caution">
    <text evidence="6">The sequence shown here is derived from an EMBL/GenBank/DDBJ whole genome shotgun (WGS) entry which is preliminary data.</text>
</comment>
<evidence type="ECO:0000256" key="3">
    <source>
        <dbReference type="ARBA" id="ARBA00022658"/>
    </source>
</evidence>
<dbReference type="GO" id="GO:0031267">
    <property type="term" value="F:small GTPase binding"/>
    <property type="evidence" value="ECO:0007669"/>
    <property type="project" value="TreeGrafter"/>
</dbReference>
<evidence type="ECO:0000256" key="2">
    <source>
        <dbReference type="ARBA" id="ARBA00008641"/>
    </source>
</evidence>
<dbReference type="GO" id="GO:0005770">
    <property type="term" value="C:late endosome"/>
    <property type="evidence" value="ECO:0007669"/>
    <property type="project" value="UniProtKB-SubCell"/>
</dbReference>
<dbReference type="GO" id="GO:0015031">
    <property type="term" value="P:protein transport"/>
    <property type="evidence" value="ECO:0007669"/>
    <property type="project" value="TreeGrafter"/>
</dbReference>
<keyword evidence="3" id="KW-0344">Guanine-nucleotide releasing factor</keyword>
<comment type="subcellular location">
    <subcellularLocation>
        <location evidence="1">Late endosome</location>
    </subcellularLocation>
</comment>
<dbReference type="GO" id="GO:0005085">
    <property type="term" value="F:guanyl-nucleotide exchange factor activity"/>
    <property type="evidence" value="ECO:0007669"/>
    <property type="project" value="UniProtKB-KW"/>
</dbReference>
<dbReference type="AlphaFoldDB" id="A0AAW1D000"/>
<evidence type="ECO:0000313" key="7">
    <source>
        <dbReference type="Proteomes" id="UP001461498"/>
    </source>
</evidence>
<dbReference type="EMBL" id="JAPXFL010000009">
    <property type="protein sequence ID" value="KAK9501879.1"/>
    <property type="molecule type" value="Genomic_DNA"/>
</dbReference>
<dbReference type="InterPro" id="IPR037516">
    <property type="entry name" value="Tripartite_DENN"/>
</dbReference>
<evidence type="ECO:0000256" key="1">
    <source>
        <dbReference type="ARBA" id="ARBA00004603"/>
    </source>
</evidence>
<sequence>MSDLVTCNIIERDKNGDLLWSWTFPYIYQEQKDFIEKKYILQETTDYIYGRWKTLWFYINLMECDSKAIKDVAQVGLIIWAKEFNPDKYRALSSLLCKTYIDSGDPTKVLQVYLNAFTKEIDSNENGSLLFKEYCSYGAYSNSKVKEMINTFGLEVILIYNALLLKRKLIVYHHNLPVLLEWIKSFPYLMTHRKFDEIFYPWIELTDEEIQELKSCSYYIAGCSDNSIFSRPELYDVLVNLPAKEITVAQHCKDRLPMTKVHKDIALFMEQLGKSDLSEEKIIKAISDKTQDIISRLKSLTTLLDDGMSPLGIFSPPPRPSNKRFARSSQIQYMLRHLYIFQKNKVFYLYYNCQRDLSHIYEKFLQ</sequence>
<dbReference type="Pfam" id="PF08616">
    <property type="entry name" value="SPA"/>
    <property type="match status" value="1"/>
</dbReference>
<organism evidence="6 7">
    <name type="scientific">Rhynocoris fuscipes</name>
    <dbReference type="NCBI Taxonomy" id="488301"/>
    <lineage>
        <taxon>Eukaryota</taxon>
        <taxon>Metazoa</taxon>
        <taxon>Ecdysozoa</taxon>
        <taxon>Arthropoda</taxon>
        <taxon>Hexapoda</taxon>
        <taxon>Insecta</taxon>
        <taxon>Pterygota</taxon>
        <taxon>Neoptera</taxon>
        <taxon>Paraneoptera</taxon>
        <taxon>Hemiptera</taxon>
        <taxon>Heteroptera</taxon>
        <taxon>Panheteroptera</taxon>
        <taxon>Cimicomorpha</taxon>
        <taxon>Reduviidae</taxon>
        <taxon>Harpactorinae</taxon>
        <taxon>Harpactorini</taxon>
        <taxon>Rhynocoris</taxon>
    </lineage>
</organism>
<dbReference type="GO" id="GO:2000641">
    <property type="term" value="P:regulation of early endosome to late endosome transport"/>
    <property type="evidence" value="ECO:0007669"/>
    <property type="project" value="TreeGrafter"/>
</dbReference>
<protein>
    <recommendedName>
        <fullName evidence="5">UDENN domain-containing protein</fullName>
    </recommendedName>
</protein>
<proteinExistence type="inferred from homology"/>
<evidence type="ECO:0000256" key="4">
    <source>
        <dbReference type="ARBA" id="ARBA00022753"/>
    </source>
</evidence>
<reference evidence="6 7" key="1">
    <citation type="submission" date="2022-12" db="EMBL/GenBank/DDBJ databases">
        <title>Chromosome-level genome assembly of true bugs.</title>
        <authorList>
            <person name="Ma L."/>
            <person name="Li H."/>
        </authorList>
    </citation>
    <scope>NUCLEOTIDE SEQUENCE [LARGE SCALE GENOMIC DNA]</scope>
    <source>
        <strain evidence="6">Lab_2022b</strain>
    </source>
</reference>
<evidence type="ECO:0000259" key="5">
    <source>
        <dbReference type="PROSITE" id="PS50211"/>
    </source>
</evidence>
<dbReference type="PANTHER" id="PTHR28544:SF1">
    <property type="entry name" value="DENN DOMAIN-CONTAINING PROTEIN 10-RELATED"/>
    <property type="match status" value="1"/>
</dbReference>
<dbReference type="Proteomes" id="UP001461498">
    <property type="component" value="Unassembled WGS sequence"/>
</dbReference>
<dbReference type="PANTHER" id="PTHR28544">
    <property type="entry name" value="PROTEIN FAM45A-RELATED"/>
    <property type="match status" value="1"/>
</dbReference>
<accession>A0AAW1D000</accession>
<feature type="domain" description="UDENN" evidence="5">
    <location>
        <begin position="1"/>
        <end position="366"/>
    </location>
</feature>
<comment type="similarity">
    <text evidence="2">Belongs to the DENND10 family.</text>
</comment>
<dbReference type="InterPro" id="IPR042431">
    <property type="entry name" value="FAM45"/>
</dbReference>
<dbReference type="PROSITE" id="PS50211">
    <property type="entry name" value="DENN"/>
    <property type="match status" value="1"/>
</dbReference>
<name>A0AAW1D000_9HEMI</name>